<name>A0AAW7XBW3_9GAMM</name>
<evidence type="ECO:0000313" key="3">
    <source>
        <dbReference type="Proteomes" id="UP001169760"/>
    </source>
</evidence>
<proteinExistence type="predicted"/>
<accession>A0AAW7XBW3</accession>
<dbReference type="RefSeq" id="WP_216064809.1">
    <property type="nucleotide sequence ID" value="NZ_JAHKPP010000035.1"/>
</dbReference>
<feature type="transmembrane region" description="Helical" evidence="1">
    <location>
        <begin position="121"/>
        <end position="146"/>
    </location>
</feature>
<comment type="caution">
    <text evidence="2">The sequence shown here is derived from an EMBL/GenBank/DDBJ whole genome shotgun (WGS) entry which is preliminary data.</text>
</comment>
<reference evidence="2" key="1">
    <citation type="submission" date="2023-07" db="EMBL/GenBank/DDBJ databases">
        <title>Genome content predicts the carbon catabolic preferences of heterotrophic bacteria.</title>
        <authorList>
            <person name="Gralka M."/>
        </authorList>
    </citation>
    <scope>NUCLEOTIDE SEQUENCE</scope>
    <source>
        <strain evidence="2">I3M17_2</strain>
    </source>
</reference>
<keyword evidence="1" id="KW-0472">Membrane</keyword>
<evidence type="ECO:0000313" key="2">
    <source>
        <dbReference type="EMBL" id="MDO6424715.1"/>
    </source>
</evidence>
<dbReference type="AlphaFoldDB" id="A0AAW7XBW3"/>
<keyword evidence="1" id="KW-1133">Transmembrane helix</keyword>
<feature type="transmembrane region" description="Helical" evidence="1">
    <location>
        <begin position="166"/>
        <end position="192"/>
    </location>
</feature>
<gene>
    <name evidence="2" type="ORF">Q4521_19655</name>
</gene>
<feature type="transmembrane region" description="Helical" evidence="1">
    <location>
        <begin position="88"/>
        <end position="109"/>
    </location>
</feature>
<dbReference type="EMBL" id="JAUOPB010000017">
    <property type="protein sequence ID" value="MDO6424715.1"/>
    <property type="molecule type" value="Genomic_DNA"/>
</dbReference>
<protein>
    <submittedName>
        <fullName evidence="2">Uncharacterized protein</fullName>
    </submittedName>
</protein>
<organism evidence="2 3">
    <name type="scientific">Saccharophagus degradans</name>
    <dbReference type="NCBI Taxonomy" id="86304"/>
    <lineage>
        <taxon>Bacteria</taxon>
        <taxon>Pseudomonadati</taxon>
        <taxon>Pseudomonadota</taxon>
        <taxon>Gammaproteobacteria</taxon>
        <taxon>Cellvibrionales</taxon>
        <taxon>Cellvibrionaceae</taxon>
        <taxon>Saccharophagus</taxon>
    </lineage>
</organism>
<sequence>MFKRYGDVCAKLAGRLNVWQWWLMAIVLWVVSQQTMGWLNGLYAASQFPVSFFVGQTTFNAAELKSYYAVLLELGTLDKFIGVQLADYVYMATVLASLFVAMVAVYRILPNITWLKKIGWFMVLLSPAAAGFDALENLISFILLANPLTFSDWLVYPYSSLAVAKFGAYAVTYLWAILALLSCAIVWPYVLIKQKFGRVATV</sequence>
<keyword evidence="1" id="KW-0812">Transmembrane</keyword>
<dbReference type="Proteomes" id="UP001169760">
    <property type="component" value="Unassembled WGS sequence"/>
</dbReference>
<evidence type="ECO:0000256" key="1">
    <source>
        <dbReference type="SAM" id="Phobius"/>
    </source>
</evidence>